<dbReference type="InterPro" id="IPR002182">
    <property type="entry name" value="NB-ARC"/>
</dbReference>
<protein>
    <recommendedName>
        <fullName evidence="13">Disease resistance protein RGA3</fullName>
    </recommendedName>
</protein>
<dbReference type="InterPro" id="IPR057135">
    <property type="entry name" value="At4g27190-like_LRR"/>
</dbReference>
<evidence type="ECO:0000313" key="12">
    <source>
        <dbReference type="Proteomes" id="UP001054252"/>
    </source>
</evidence>
<evidence type="ECO:0008006" key="13">
    <source>
        <dbReference type="Google" id="ProtNLM"/>
    </source>
</evidence>
<dbReference type="PANTHER" id="PTHR36766">
    <property type="entry name" value="PLANT BROAD-SPECTRUM MILDEW RESISTANCE PROTEIN RPW8"/>
    <property type="match status" value="1"/>
</dbReference>
<dbReference type="GO" id="GO:0051707">
    <property type="term" value="P:response to other organism"/>
    <property type="evidence" value="ECO:0007669"/>
    <property type="project" value="UniProtKB-ARBA"/>
</dbReference>
<evidence type="ECO:0000259" key="10">
    <source>
        <dbReference type="Pfam" id="PF25019"/>
    </source>
</evidence>
<dbReference type="GO" id="GO:0005524">
    <property type="term" value="F:ATP binding"/>
    <property type="evidence" value="ECO:0007669"/>
    <property type="project" value="UniProtKB-KW"/>
</dbReference>
<name>A0AAV5K4G3_9ROSI</name>
<evidence type="ECO:0000256" key="1">
    <source>
        <dbReference type="ARBA" id="ARBA00022614"/>
    </source>
</evidence>
<dbReference type="Gene3D" id="1.10.8.430">
    <property type="entry name" value="Helical domain of apoptotic protease-activating factors"/>
    <property type="match status" value="1"/>
</dbReference>
<feature type="domain" description="R13L1/DRL21-like LRR repeat region" evidence="10">
    <location>
        <begin position="586"/>
        <end position="701"/>
    </location>
</feature>
<dbReference type="GO" id="GO:0043531">
    <property type="term" value="F:ADP binding"/>
    <property type="evidence" value="ECO:0007669"/>
    <property type="project" value="InterPro"/>
</dbReference>
<feature type="domain" description="Disease resistance protein At4g27190-like leucine-rich repeats" evidence="9">
    <location>
        <begin position="927"/>
        <end position="1071"/>
    </location>
</feature>
<dbReference type="PANTHER" id="PTHR36766:SF70">
    <property type="entry name" value="DISEASE RESISTANCE PROTEIN RGA4"/>
    <property type="match status" value="1"/>
</dbReference>
<evidence type="ECO:0000256" key="6">
    <source>
        <dbReference type="SAM" id="Coils"/>
    </source>
</evidence>
<dbReference type="SUPFAM" id="SSF52540">
    <property type="entry name" value="P-loop containing nucleoside triphosphate hydrolases"/>
    <property type="match status" value="1"/>
</dbReference>
<evidence type="ECO:0000259" key="8">
    <source>
        <dbReference type="Pfam" id="PF18052"/>
    </source>
</evidence>
<dbReference type="PRINTS" id="PR00364">
    <property type="entry name" value="DISEASERSIST"/>
</dbReference>
<keyword evidence="12" id="KW-1185">Reference proteome</keyword>
<dbReference type="Gene3D" id="3.40.50.300">
    <property type="entry name" value="P-loop containing nucleotide triphosphate hydrolases"/>
    <property type="match status" value="1"/>
</dbReference>
<keyword evidence="2" id="KW-0677">Repeat</keyword>
<gene>
    <name evidence="11" type="ORF">SLEP1_g27879</name>
</gene>
<dbReference type="Gene3D" id="1.10.10.10">
    <property type="entry name" value="Winged helix-like DNA-binding domain superfamily/Winged helix DNA-binding domain"/>
    <property type="match status" value="1"/>
</dbReference>
<reference evidence="11 12" key="1">
    <citation type="journal article" date="2021" name="Commun. Biol.">
        <title>The genome of Shorea leprosula (Dipterocarpaceae) highlights the ecological relevance of drought in aseasonal tropical rainforests.</title>
        <authorList>
            <person name="Ng K.K.S."/>
            <person name="Kobayashi M.J."/>
            <person name="Fawcett J.A."/>
            <person name="Hatakeyama M."/>
            <person name="Paape T."/>
            <person name="Ng C.H."/>
            <person name="Ang C.C."/>
            <person name="Tnah L.H."/>
            <person name="Lee C.T."/>
            <person name="Nishiyama T."/>
            <person name="Sese J."/>
            <person name="O'Brien M.J."/>
            <person name="Copetti D."/>
            <person name="Mohd Noor M.I."/>
            <person name="Ong R.C."/>
            <person name="Putra M."/>
            <person name="Sireger I.Z."/>
            <person name="Indrioko S."/>
            <person name="Kosugi Y."/>
            <person name="Izuno A."/>
            <person name="Isagi Y."/>
            <person name="Lee S.L."/>
            <person name="Shimizu K.K."/>
        </authorList>
    </citation>
    <scope>NUCLEOTIDE SEQUENCE [LARGE SCALE GENOMIC DNA]</scope>
    <source>
        <strain evidence="11">214</strain>
    </source>
</reference>
<dbReference type="InterPro" id="IPR041118">
    <property type="entry name" value="Rx_N"/>
</dbReference>
<keyword evidence="1" id="KW-0433">Leucine-rich repeat</keyword>
<dbReference type="EMBL" id="BPVZ01000047">
    <property type="protein sequence ID" value="GKV17365.1"/>
    <property type="molecule type" value="Genomic_DNA"/>
</dbReference>
<feature type="domain" description="NB-ARC" evidence="7">
    <location>
        <begin position="173"/>
        <end position="348"/>
    </location>
</feature>
<dbReference type="Pfam" id="PF00931">
    <property type="entry name" value="NB-ARC"/>
    <property type="match status" value="1"/>
</dbReference>
<dbReference type="InterPro" id="IPR042197">
    <property type="entry name" value="Apaf_helical"/>
</dbReference>
<keyword evidence="4" id="KW-0611">Plant defense</keyword>
<organism evidence="11 12">
    <name type="scientific">Rubroshorea leprosula</name>
    <dbReference type="NCBI Taxonomy" id="152421"/>
    <lineage>
        <taxon>Eukaryota</taxon>
        <taxon>Viridiplantae</taxon>
        <taxon>Streptophyta</taxon>
        <taxon>Embryophyta</taxon>
        <taxon>Tracheophyta</taxon>
        <taxon>Spermatophyta</taxon>
        <taxon>Magnoliopsida</taxon>
        <taxon>eudicotyledons</taxon>
        <taxon>Gunneridae</taxon>
        <taxon>Pentapetalae</taxon>
        <taxon>rosids</taxon>
        <taxon>malvids</taxon>
        <taxon>Malvales</taxon>
        <taxon>Dipterocarpaceae</taxon>
        <taxon>Rubroshorea</taxon>
    </lineage>
</organism>
<dbReference type="InterPro" id="IPR027417">
    <property type="entry name" value="P-loop_NTPase"/>
</dbReference>
<evidence type="ECO:0000256" key="4">
    <source>
        <dbReference type="ARBA" id="ARBA00022821"/>
    </source>
</evidence>
<dbReference type="Gene3D" id="1.20.5.4130">
    <property type="match status" value="1"/>
</dbReference>
<keyword evidence="3" id="KW-0547">Nucleotide-binding</keyword>
<dbReference type="Proteomes" id="UP001054252">
    <property type="component" value="Unassembled WGS sequence"/>
</dbReference>
<dbReference type="AlphaFoldDB" id="A0AAV5K4G3"/>
<evidence type="ECO:0000259" key="7">
    <source>
        <dbReference type="Pfam" id="PF00931"/>
    </source>
</evidence>
<evidence type="ECO:0000256" key="3">
    <source>
        <dbReference type="ARBA" id="ARBA00022741"/>
    </source>
</evidence>
<sequence>MADLILSPVVDTIISKLISATAEQISNAVNWKQELTKLQNKLKMIQAVLKDAEERQVRDPAVKLWLEKLRDVAREADDVLDEVAYESVKRKLLIQNQMKKKLGYFFTLSNPIAFRIRMANKIKSLIALVSDINNEAQQFGLQPRLAAGTVSQYRRNPQTHSLVGDVSQIVGRDDDISKIVHFLTESTDQLPLSVLSIVGMPGLGKTALAQCVRNNEKIQKYFGKVMWVCVSENFDAERIVVEMLESLTKSSCAIRNKDTVVQTIREELGENKFLLVLDDVWNEESEKWKDLESCLLGIYRKLGNRVVVTTRSESVALKMGTRAAHMHHLGQLKDDECWSIIKRRVFRDDPAPPELVEIGRNIAKKCEGVPLVASVIGGTLCIKRPDTVEWLSIESKIDELGPLEHNNGIMPVIQLSFDRLPNPALKQCFAFCSIFPKDHVMEKEILIQLWMAEGDGQLHTLFLKNGFSRGMSGNFRRLRVLSFCDATDTEEFPPCFGNMKSLRYLDISRTRIAALPKFVTELYNLQTFRFMNCRSLKMPANGIKNLINLRHILFSHEEQMPANIGRLTCLQTLPLFCVGATKGRKIEELGFLRLLKGRLFISNLELVKDKPEAMGAKLHEKQLYDLTLKWGKEGNHDKDVLEGLQPHASLQRLRVEGYGGKNFPSWMLNNLLELTIKSCEKLENIPIIGFSSLKKLEIDQCKKLTGIAVGTTEFTSLKELSIQCCAKLESIPTSALPSIQTLNIKNCEGLSSIGDSLSKCLEHIPLKDCPNLRFLPSMDGLTSLKSLRLSSCDGFEYLPRGLSSCTALERLNINACNSLVSIPEELKDLRSLVNLEITNCSRLRSIPEKTLNCLTGLKRLGIGGFSVELEEFPGLNSIHHLQASLEGLELCGWEKLTEVPRQIQHLAALKSLCIIGFNQIETLPEWLGEVPFSTSLEELTIRNCSNLVSIPKEIIGRLARLKKLDMGPFSEELEEFPGLSSIHHLKTSLEELSLHGWEKLTQLPHQIQDLRALRYMYINGFQGMEALPEWLEKLSSLQDLRIVKCKNLKYLPSAKAIRCLSKLKVLLIGHCPELEIRCTKERGPEWSKISHIPDISINSEDI</sequence>
<dbReference type="Gene3D" id="3.80.10.10">
    <property type="entry name" value="Ribonuclease Inhibitor"/>
    <property type="match status" value="3"/>
</dbReference>
<dbReference type="Pfam" id="PF18052">
    <property type="entry name" value="Rx_N"/>
    <property type="match status" value="1"/>
</dbReference>
<feature type="domain" description="Disease resistance N-terminal" evidence="8">
    <location>
        <begin position="9"/>
        <end position="97"/>
    </location>
</feature>
<dbReference type="GO" id="GO:0006952">
    <property type="term" value="P:defense response"/>
    <property type="evidence" value="ECO:0007669"/>
    <property type="project" value="UniProtKB-KW"/>
</dbReference>
<comment type="caution">
    <text evidence="11">The sequence shown here is derived from an EMBL/GenBank/DDBJ whole genome shotgun (WGS) entry which is preliminary data.</text>
</comment>
<feature type="coiled-coil region" evidence="6">
    <location>
        <begin position="28"/>
        <end position="55"/>
    </location>
</feature>
<dbReference type="Pfam" id="PF23247">
    <property type="entry name" value="LRR_RPS2"/>
    <property type="match status" value="1"/>
</dbReference>
<dbReference type="SUPFAM" id="SSF52058">
    <property type="entry name" value="L domain-like"/>
    <property type="match status" value="2"/>
</dbReference>
<dbReference type="FunFam" id="3.40.50.300:FF:001091">
    <property type="entry name" value="Probable disease resistance protein At1g61300"/>
    <property type="match status" value="1"/>
</dbReference>
<dbReference type="InterPro" id="IPR036388">
    <property type="entry name" value="WH-like_DNA-bd_sf"/>
</dbReference>
<evidence type="ECO:0000256" key="2">
    <source>
        <dbReference type="ARBA" id="ARBA00022737"/>
    </source>
</evidence>
<proteinExistence type="predicted"/>
<dbReference type="InterPro" id="IPR056789">
    <property type="entry name" value="LRR_R13L1-DRL21"/>
</dbReference>
<evidence type="ECO:0000313" key="11">
    <source>
        <dbReference type="EMBL" id="GKV17365.1"/>
    </source>
</evidence>
<evidence type="ECO:0000259" key="9">
    <source>
        <dbReference type="Pfam" id="PF23247"/>
    </source>
</evidence>
<evidence type="ECO:0000256" key="5">
    <source>
        <dbReference type="ARBA" id="ARBA00022840"/>
    </source>
</evidence>
<accession>A0AAV5K4G3</accession>
<keyword evidence="5" id="KW-0067">ATP-binding</keyword>
<keyword evidence="6" id="KW-0175">Coiled coil</keyword>
<dbReference type="InterPro" id="IPR032675">
    <property type="entry name" value="LRR_dom_sf"/>
</dbReference>
<dbReference type="Pfam" id="PF25019">
    <property type="entry name" value="LRR_R13L1-DRL21"/>
    <property type="match status" value="1"/>
</dbReference>
<dbReference type="CDD" id="cd14798">
    <property type="entry name" value="RX-CC_like"/>
    <property type="match status" value="1"/>
</dbReference>
<dbReference type="InterPro" id="IPR038005">
    <property type="entry name" value="RX-like_CC"/>
</dbReference>